<dbReference type="InterPro" id="IPR051242">
    <property type="entry name" value="WD-EF-hand_domain"/>
</dbReference>
<dbReference type="AlphaFoldDB" id="A0A7R9DPT7"/>
<reference evidence="2" key="1">
    <citation type="submission" date="2020-11" db="EMBL/GenBank/DDBJ databases">
        <authorList>
            <person name="Tran Van P."/>
        </authorList>
    </citation>
    <scope>NUCLEOTIDE SEQUENCE</scope>
</reference>
<dbReference type="InterPro" id="IPR036322">
    <property type="entry name" value="WD40_repeat_dom_sf"/>
</dbReference>
<protein>
    <submittedName>
        <fullName evidence="2">Uncharacterized protein</fullName>
    </submittedName>
</protein>
<proteinExistence type="predicted"/>
<sequence>MSIHLKHGHHVFVNARMRPPGEQIVYKVPCGVHTLDVWEEKRIMAAGGIDRAVRLWTISTKGNPFMTLYGHTYPIHKVLFIPHLNVLISITTKLNIRVECVSPKEGVGYVRRG</sequence>
<dbReference type="PANTHER" id="PTHR44324:SF4">
    <property type="entry name" value="WD40 REPEAT DOMAIN 95"/>
    <property type="match status" value="1"/>
</dbReference>
<evidence type="ECO:0000313" key="2">
    <source>
        <dbReference type="EMBL" id="CAD7418627.1"/>
    </source>
</evidence>
<dbReference type="SUPFAM" id="SSF50978">
    <property type="entry name" value="WD40 repeat-like"/>
    <property type="match status" value="1"/>
</dbReference>
<dbReference type="InterPro" id="IPR015943">
    <property type="entry name" value="WD40/YVTN_repeat-like_dom_sf"/>
</dbReference>
<gene>
    <name evidence="2" type="ORF">TCEB3V08_LOCUS13415</name>
</gene>
<accession>A0A7R9DPT7</accession>
<dbReference type="Gene3D" id="2.130.10.10">
    <property type="entry name" value="YVTN repeat-like/Quinoprotein amine dehydrogenase"/>
    <property type="match status" value="1"/>
</dbReference>
<organism evidence="2">
    <name type="scientific">Timema cristinae</name>
    <name type="common">Walking stick</name>
    <dbReference type="NCBI Taxonomy" id="61476"/>
    <lineage>
        <taxon>Eukaryota</taxon>
        <taxon>Metazoa</taxon>
        <taxon>Ecdysozoa</taxon>
        <taxon>Arthropoda</taxon>
        <taxon>Hexapoda</taxon>
        <taxon>Insecta</taxon>
        <taxon>Pterygota</taxon>
        <taxon>Neoptera</taxon>
        <taxon>Polyneoptera</taxon>
        <taxon>Phasmatodea</taxon>
        <taxon>Timematodea</taxon>
        <taxon>Timematoidea</taxon>
        <taxon>Timematidae</taxon>
        <taxon>Timema</taxon>
    </lineage>
</organism>
<keyword evidence="1" id="KW-0677">Repeat</keyword>
<dbReference type="PANTHER" id="PTHR44324">
    <property type="entry name" value="WD40 REPEAT DOMAIN 95"/>
    <property type="match status" value="1"/>
</dbReference>
<evidence type="ECO:0000256" key="1">
    <source>
        <dbReference type="ARBA" id="ARBA00022737"/>
    </source>
</evidence>
<name>A0A7R9DPT7_TIMCR</name>
<dbReference type="EMBL" id="OC339182">
    <property type="protein sequence ID" value="CAD7418627.1"/>
    <property type="molecule type" value="Genomic_DNA"/>
</dbReference>